<evidence type="ECO:0000256" key="12">
    <source>
        <dbReference type="PROSITE-ProRule" id="PRU00169"/>
    </source>
</evidence>
<keyword evidence="4" id="KW-0808">Transferase</keyword>
<dbReference type="InterPro" id="IPR018060">
    <property type="entry name" value="HTH_AraC"/>
</dbReference>
<dbReference type="PROSITE" id="PS00041">
    <property type="entry name" value="HTH_ARAC_FAMILY_1"/>
    <property type="match status" value="1"/>
</dbReference>
<dbReference type="FunFam" id="2.60.40.10:FF:000791">
    <property type="entry name" value="Two-component system sensor histidine kinase/response regulator"/>
    <property type="match status" value="1"/>
</dbReference>
<dbReference type="PRINTS" id="PR00344">
    <property type="entry name" value="BCTRLSENSOR"/>
</dbReference>
<dbReference type="SUPFAM" id="SSF46689">
    <property type="entry name" value="Homeodomain-like"/>
    <property type="match status" value="1"/>
</dbReference>
<dbReference type="CDD" id="cd00082">
    <property type="entry name" value="HisKA"/>
    <property type="match status" value="1"/>
</dbReference>
<dbReference type="GO" id="GO:0005524">
    <property type="term" value="F:ATP binding"/>
    <property type="evidence" value="ECO:0007669"/>
    <property type="project" value="UniProtKB-KW"/>
</dbReference>
<keyword evidence="9" id="KW-0805">Transcription regulation</keyword>
<dbReference type="InterPro" id="IPR003661">
    <property type="entry name" value="HisK_dim/P_dom"/>
</dbReference>
<evidence type="ECO:0000256" key="9">
    <source>
        <dbReference type="ARBA" id="ARBA00023015"/>
    </source>
</evidence>
<dbReference type="SMART" id="SM00342">
    <property type="entry name" value="HTH_ARAC"/>
    <property type="match status" value="1"/>
</dbReference>
<keyword evidence="5" id="KW-0547">Nucleotide-binding</keyword>
<keyword evidence="8" id="KW-0902">Two-component regulatory system</keyword>
<dbReference type="RefSeq" id="WP_296944012.1">
    <property type="nucleotide sequence ID" value="NZ_LT599032.1"/>
</dbReference>
<dbReference type="Pfam" id="PF07495">
    <property type="entry name" value="Y_Y_Y"/>
    <property type="match status" value="1"/>
</dbReference>
<dbReference type="PROSITE" id="PS50109">
    <property type="entry name" value="HIS_KIN"/>
    <property type="match status" value="1"/>
</dbReference>
<dbReference type="SUPFAM" id="SSF47384">
    <property type="entry name" value="Homodimeric domain of signal transducing histidine kinase"/>
    <property type="match status" value="1"/>
</dbReference>
<dbReference type="EC" id="2.7.13.3" evidence="2"/>
<feature type="domain" description="Histidine kinase" evidence="15">
    <location>
        <begin position="860"/>
        <end position="1085"/>
    </location>
</feature>
<dbReference type="InterPro" id="IPR036890">
    <property type="entry name" value="HATPase_C_sf"/>
</dbReference>
<dbReference type="FunFam" id="1.10.10.60:FF:000284">
    <property type="entry name" value="Two-component system sensor histidine kinase/response regulator"/>
    <property type="match status" value="1"/>
</dbReference>
<dbReference type="SUPFAM" id="SSF52172">
    <property type="entry name" value="CheY-like"/>
    <property type="match status" value="1"/>
</dbReference>
<evidence type="ECO:0000256" key="3">
    <source>
        <dbReference type="ARBA" id="ARBA00022553"/>
    </source>
</evidence>
<dbReference type="PANTHER" id="PTHR43547:SF2">
    <property type="entry name" value="HYBRID SIGNAL TRANSDUCTION HISTIDINE KINASE C"/>
    <property type="match status" value="1"/>
</dbReference>
<dbReference type="Pfam" id="PF02518">
    <property type="entry name" value="HATPase_c"/>
    <property type="match status" value="1"/>
</dbReference>
<dbReference type="Pfam" id="PF00512">
    <property type="entry name" value="HisKA"/>
    <property type="match status" value="1"/>
</dbReference>
<dbReference type="SMART" id="SM00448">
    <property type="entry name" value="REC"/>
    <property type="match status" value="1"/>
</dbReference>
<dbReference type="InterPro" id="IPR001789">
    <property type="entry name" value="Sig_transdc_resp-reg_receiver"/>
</dbReference>
<keyword evidence="13" id="KW-0812">Transmembrane</keyword>
<dbReference type="Gene3D" id="2.60.40.10">
    <property type="entry name" value="Immunoglobulins"/>
    <property type="match status" value="1"/>
</dbReference>
<evidence type="ECO:0000256" key="10">
    <source>
        <dbReference type="ARBA" id="ARBA00023125"/>
    </source>
</evidence>
<evidence type="ECO:0000313" key="17">
    <source>
        <dbReference type="EMBL" id="SBW06319.1"/>
    </source>
</evidence>
<dbReference type="Gene3D" id="3.40.50.2300">
    <property type="match status" value="1"/>
</dbReference>
<evidence type="ECO:0000259" key="16">
    <source>
        <dbReference type="PROSITE" id="PS50110"/>
    </source>
</evidence>
<dbReference type="InterPro" id="IPR005467">
    <property type="entry name" value="His_kinase_dom"/>
</dbReference>
<keyword evidence="11" id="KW-0804">Transcription</keyword>
<evidence type="ECO:0000256" key="4">
    <source>
        <dbReference type="ARBA" id="ARBA00022679"/>
    </source>
</evidence>
<dbReference type="GO" id="GO:0000155">
    <property type="term" value="F:phosphorelay sensor kinase activity"/>
    <property type="evidence" value="ECO:0007669"/>
    <property type="project" value="InterPro"/>
</dbReference>
<feature type="modified residue" description="4-aspartylphosphate" evidence="12">
    <location>
        <position position="1170"/>
    </location>
</feature>
<dbReference type="InterPro" id="IPR009057">
    <property type="entry name" value="Homeodomain-like_sf"/>
</dbReference>
<evidence type="ECO:0000256" key="11">
    <source>
        <dbReference type="ARBA" id="ARBA00023163"/>
    </source>
</evidence>
<dbReference type="InterPro" id="IPR018062">
    <property type="entry name" value="HTH_AraC-typ_CS"/>
</dbReference>
<dbReference type="GO" id="GO:0043565">
    <property type="term" value="F:sequence-specific DNA binding"/>
    <property type="evidence" value="ECO:0007669"/>
    <property type="project" value="InterPro"/>
</dbReference>
<dbReference type="PROSITE" id="PS50110">
    <property type="entry name" value="RESPONSE_REGULATORY"/>
    <property type="match status" value="1"/>
</dbReference>
<dbReference type="FunFam" id="1.10.287.130:FF:000045">
    <property type="entry name" value="Two-component system sensor histidine kinase/response regulator"/>
    <property type="match status" value="1"/>
</dbReference>
<sequence>MKKSILLSILIYFISIYSILAQQFEFSHLNNTNGLSNNQAESLFRDSRGFMWFGTNMGLNRYDGVNFKVYTNIKNDPNSPLYDRIIDIQEDIDGNLWLKESSYIVYNWKTESFINNVDSLLGKMGLEAGPSIIELDDKKDFYIAYPDKGIFKYDIATHQVTAFPQSSDVNALDQSRIADIKIKGNFIWVLHANGLVERLNIQTGKVDIRNTFFKENYQNSTILKSIYIDSDNDLWIYPSIDDRGVAYFSPKENQWTLLDTKSKVALSSSFIRCVGQDAGGSIWIGTDHGGVNIYDKKKKEITVVKNDIYNNNSISQNSIISIFCEADGTVWVGTYKNGISYYHPNLFKFKKSPLFYTFNKNAETFDCNSLYKNKNGDLWIGTNGRGLVKYNDATGSIQTFRYNPNDAGSISSDIITSVFEDHAQILWIGTFLGGLNAYNGREFKRYQVDEDNPNSLSSKSVFGLAEDDENNLWIATLGGGTDKLDVNRRTFTHHNLSNSKMLSDYVLSMFADPVKNIYLGTDRGLNFIDKDKKEITAYFSQNKLLDSLTNITINYQFVDSKGLVWIATDKGINIYDPHRHQFYYIMASNGLPSDEVVSLIEDNDGNVWAGTRNGLACIYCNFSDQILNYTITYFDVKDGLPSSVCNRNAIFKDKDGTIYIGSTNGYVAFNPREIVFNKNVPKARFTDLLITNQVIKPNVKYDGRVIIEKSIIDINEITLHHGETNFTILFSALNFIHPEKNKYKYMLEGLDNKWTEITNGIGAASYSNLNAGTYKLIVYASNDDNVWSAEPIVLKIEVQPPFWLSWWAYIIYIIVAAAIIRFFLKYKLNKQREEYEQAQKILEANKIHEVDELKFKFFTNISHEFKTPLTLILTPLEKLMKSPASDEQKATMNIMHKNAQNLLQMVNEILDFRKFDLNKMNLNISRGNIIEFTKDICQSFSSLAAEKSIKLTFTTYLQELQMEFDKEKMNKIITNLISNAFKYTEEGHIDVSIGVSELMQSNETSATKQLTIRVSDTGVGMEPEYLDRIFDRFFRIEKADKNTPSGTGVGLHLVSEYVKLHGGEIEVESTVDKGSVFIILLPINNSTYKELSSQDVIHSGDPGEAERGKNETKSVQRANLPLLLIVDDNEDFCEFITGLFIDNYNIVTANDGEEGLRIVLDQLPDIILCDVMMPKMDGYEFCRQVKGDIRTSHIPIILLTAKSSEENRYSGIEAGADDYIAKPFNIDMLTLKIAKIIEKQKKQQSSFKKKNDVAPSDIEITSMDEKFVQKAIAIVEQNIGNADFLVEDLCKEMGMSRVYFYKKTLALTDKTPSEFIRFIRLKRAADLLEKSQMFVNEIAFQVGFNDPKYFRKYFKEEFGVTPNEYKKNESK</sequence>
<keyword evidence="13" id="KW-1133">Transmembrane helix</keyword>
<keyword evidence="3 12" id="KW-0597">Phosphoprotein</keyword>
<evidence type="ECO:0000259" key="14">
    <source>
        <dbReference type="PROSITE" id="PS01124"/>
    </source>
</evidence>
<dbReference type="GO" id="GO:0003700">
    <property type="term" value="F:DNA-binding transcription factor activity"/>
    <property type="evidence" value="ECO:0007669"/>
    <property type="project" value="InterPro"/>
</dbReference>
<proteinExistence type="predicted"/>
<dbReference type="SUPFAM" id="SSF55874">
    <property type="entry name" value="ATPase domain of HSP90 chaperone/DNA topoisomerase II/histidine kinase"/>
    <property type="match status" value="1"/>
</dbReference>
<dbReference type="Gene3D" id="1.10.10.60">
    <property type="entry name" value="Homeodomain-like"/>
    <property type="match status" value="2"/>
</dbReference>
<name>A0A212K3N3_9BACT</name>
<dbReference type="InterPro" id="IPR013783">
    <property type="entry name" value="Ig-like_fold"/>
</dbReference>
<dbReference type="Pfam" id="PF12833">
    <property type="entry name" value="HTH_18"/>
    <property type="match status" value="1"/>
</dbReference>
<dbReference type="InterPro" id="IPR003594">
    <property type="entry name" value="HATPase_dom"/>
</dbReference>
<dbReference type="PROSITE" id="PS01124">
    <property type="entry name" value="HTH_ARAC_FAMILY_2"/>
    <property type="match status" value="1"/>
</dbReference>
<reference evidence="17" key="1">
    <citation type="submission" date="2016-04" db="EMBL/GenBank/DDBJ databases">
        <authorList>
            <person name="Evans L.H."/>
            <person name="Alamgir A."/>
            <person name="Owens N."/>
            <person name="Weber N.D."/>
            <person name="Virtaneva K."/>
            <person name="Barbian K."/>
            <person name="Babar A."/>
            <person name="Rosenke K."/>
        </authorList>
    </citation>
    <scope>NUCLEOTIDE SEQUENCE</scope>
    <source>
        <strain evidence="17">86-1</strain>
    </source>
</reference>
<dbReference type="Pfam" id="PF00072">
    <property type="entry name" value="Response_reg"/>
    <property type="match status" value="1"/>
</dbReference>
<evidence type="ECO:0000256" key="7">
    <source>
        <dbReference type="ARBA" id="ARBA00022840"/>
    </source>
</evidence>
<feature type="domain" description="HTH araC/xylS-type" evidence="14">
    <location>
        <begin position="1269"/>
        <end position="1368"/>
    </location>
</feature>
<evidence type="ECO:0000256" key="13">
    <source>
        <dbReference type="SAM" id="Phobius"/>
    </source>
</evidence>
<dbReference type="EMBL" id="FLUM01000003">
    <property type="protein sequence ID" value="SBW06319.1"/>
    <property type="molecule type" value="Genomic_DNA"/>
</dbReference>
<dbReference type="SUPFAM" id="SSF63829">
    <property type="entry name" value="Calcium-dependent phosphotriesterase"/>
    <property type="match status" value="2"/>
</dbReference>
<dbReference type="FunFam" id="3.30.565.10:FF:000037">
    <property type="entry name" value="Hybrid sensor histidine kinase/response regulator"/>
    <property type="match status" value="1"/>
</dbReference>
<keyword evidence="6" id="KW-0418">Kinase</keyword>
<dbReference type="SMART" id="SM00387">
    <property type="entry name" value="HATPase_c"/>
    <property type="match status" value="1"/>
</dbReference>
<feature type="transmembrane region" description="Helical" evidence="13">
    <location>
        <begin position="803"/>
        <end position="824"/>
    </location>
</feature>
<dbReference type="InterPro" id="IPR011123">
    <property type="entry name" value="Y_Y_Y"/>
</dbReference>
<dbReference type="InterPro" id="IPR036097">
    <property type="entry name" value="HisK_dim/P_sf"/>
</dbReference>
<dbReference type="Gene3D" id="3.30.565.10">
    <property type="entry name" value="Histidine kinase-like ATPase, C-terminal domain"/>
    <property type="match status" value="1"/>
</dbReference>
<gene>
    <name evidence="17" type="ORF">KL86DYS1_31342</name>
</gene>
<dbReference type="InterPro" id="IPR011006">
    <property type="entry name" value="CheY-like_superfamily"/>
</dbReference>
<dbReference type="InterPro" id="IPR011047">
    <property type="entry name" value="Quinoprotein_ADH-like_sf"/>
</dbReference>
<dbReference type="InterPro" id="IPR011110">
    <property type="entry name" value="Reg_prop"/>
</dbReference>
<dbReference type="SMART" id="SM00388">
    <property type="entry name" value="HisKA"/>
    <property type="match status" value="1"/>
</dbReference>
<organism evidence="17">
    <name type="scientific">uncultured Dysgonomonas sp</name>
    <dbReference type="NCBI Taxonomy" id="206096"/>
    <lineage>
        <taxon>Bacteria</taxon>
        <taxon>Pseudomonadati</taxon>
        <taxon>Bacteroidota</taxon>
        <taxon>Bacteroidia</taxon>
        <taxon>Bacteroidales</taxon>
        <taxon>Dysgonomonadaceae</taxon>
        <taxon>Dysgonomonas</taxon>
        <taxon>environmental samples</taxon>
    </lineage>
</organism>
<evidence type="ECO:0000256" key="6">
    <source>
        <dbReference type="ARBA" id="ARBA00022777"/>
    </source>
</evidence>
<keyword evidence="10" id="KW-0238">DNA-binding</keyword>
<keyword evidence="13" id="KW-0472">Membrane</keyword>
<comment type="catalytic activity">
    <reaction evidence="1">
        <text>ATP + protein L-histidine = ADP + protein N-phospho-L-histidine.</text>
        <dbReference type="EC" id="2.7.13.3"/>
    </reaction>
</comment>
<dbReference type="PANTHER" id="PTHR43547">
    <property type="entry name" value="TWO-COMPONENT HISTIDINE KINASE"/>
    <property type="match status" value="1"/>
</dbReference>
<dbReference type="InterPro" id="IPR015943">
    <property type="entry name" value="WD40/YVTN_repeat-like_dom_sf"/>
</dbReference>
<evidence type="ECO:0000256" key="8">
    <source>
        <dbReference type="ARBA" id="ARBA00023012"/>
    </source>
</evidence>
<feature type="domain" description="Response regulatory" evidence="16">
    <location>
        <begin position="1122"/>
        <end position="1237"/>
    </location>
</feature>
<dbReference type="Pfam" id="PF07494">
    <property type="entry name" value="Reg_prop"/>
    <property type="match status" value="4"/>
</dbReference>
<evidence type="ECO:0000256" key="1">
    <source>
        <dbReference type="ARBA" id="ARBA00000085"/>
    </source>
</evidence>
<evidence type="ECO:0000256" key="5">
    <source>
        <dbReference type="ARBA" id="ARBA00022741"/>
    </source>
</evidence>
<dbReference type="InterPro" id="IPR004358">
    <property type="entry name" value="Sig_transdc_His_kin-like_C"/>
</dbReference>
<dbReference type="SUPFAM" id="SSF50998">
    <property type="entry name" value="Quinoprotein alcohol dehydrogenase-like"/>
    <property type="match status" value="1"/>
</dbReference>
<evidence type="ECO:0000259" key="15">
    <source>
        <dbReference type="PROSITE" id="PS50109"/>
    </source>
</evidence>
<keyword evidence="7" id="KW-0067">ATP-binding</keyword>
<protein>
    <recommendedName>
        <fullName evidence="2">histidine kinase</fullName>
        <ecNumber evidence="2">2.7.13.3</ecNumber>
    </recommendedName>
</protein>
<accession>A0A212K3N3</accession>
<evidence type="ECO:0000256" key="2">
    <source>
        <dbReference type="ARBA" id="ARBA00012438"/>
    </source>
</evidence>
<dbReference type="Gene3D" id="2.130.10.10">
    <property type="entry name" value="YVTN repeat-like/Quinoprotein amine dehydrogenase"/>
    <property type="match status" value="3"/>
</dbReference>
<dbReference type="Gene3D" id="1.10.287.130">
    <property type="match status" value="1"/>
</dbReference>